<accession>A0ACB7XKR1</accession>
<name>A0ACB7XKR1_9ERIC</name>
<dbReference type="Proteomes" id="UP000828048">
    <property type="component" value="Chromosome 10"/>
</dbReference>
<gene>
    <name evidence="1" type="ORF">Vadar_027779</name>
</gene>
<keyword evidence="2" id="KW-1185">Reference proteome</keyword>
<organism evidence="1 2">
    <name type="scientific">Vaccinium darrowii</name>
    <dbReference type="NCBI Taxonomy" id="229202"/>
    <lineage>
        <taxon>Eukaryota</taxon>
        <taxon>Viridiplantae</taxon>
        <taxon>Streptophyta</taxon>
        <taxon>Embryophyta</taxon>
        <taxon>Tracheophyta</taxon>
        <taxon>Spermatophyta</taxon>
        <taxon>Magnoliopsida</taxon>
        <taxon>eudicotyledons</taxon>
        <taxon>Gunneridae</taxon>
        <taxon>Pentapetalae</taxon>
        <taxon>asterids</taxon>
        <taxon>Ericales</taxon>
        <taxon>Ericaceae</taxon>
        <taxon>Vaccinioideae</taxon>
        <taxon>Vaccinieae</taxon>
        <taxon>Vaccinium</taxon>
    </lineage>
</organism>
<protein>
    <submittedName>
        <fullName evidence="1">Uncharacterized protein</fullName>
    </submittedName>
</protein>
<reference evidence="1 2" key="1">
    <citation type="journal article" date="2021" name="Hortic Res">
        <title>High-quality reference genome and annotation aids understanding of berry development for evergreen blueberry (Vaccinium darrowii).</title>
        <authorList>
            <person name="Yu J."/>
            <person name="Hulse-Kemp A.M."/>
            <person name="Babiker E."/>
            <person name="Staton M."/>
        </authorList>
    </citation>
    <scope>NUCLEOTIDE SEQUENCE [LARGE SCALE GENOMIC DNA]</scope>
    <source>
        <strain evidence="2">cv. NJ 8807/NJ 8810</strain>
        <tissue evidence="1">Young leaf</tissue>
    </source>
</reference>
<sequence>MLLLIVKVIQTLLSDSEVAVGGGTKIDSEEISKHSEIRKLEMMLLDLYCRCGAMSTGLCLGANMGGVNLVTVIRNSLMSLDPTDAIDEKRVFFFEIKDGKPLNCLIVKCL</sequence>
<evidence type="ECO:0000313" key="2">
    <source>
        <dbReference type="Proteomes" id="UP000828048"/>
    </source>
</evidence>
<evidence type="ECO:0000313" key="1">
    <source>
        <dbReference type="EMBL" id="KAH7841270.1"/>
    </source>
</evidence>
<dbReference type="EMBL" id="CM037160">
    <property type="protein sequence ID" value="KAH7841270.1"/>
    <property type="molecule type" value="Genomic_DNA"/>
</dbReference>
<comment type="caution">
    <text evidence="1">The sequence shown here is derived from an EMBL/GenBank/DDBJ whole genome shotgun (WGS) entry which is preliminary data.</text>
</comment>
<proteinExistence type="predicted"/>